<evidence type="ECO:0000256" key="8">
    <source>
        <dbReference type="RuleBase" id="RU000508"/>
    </source>
</evidence>
<evidence type="ECO:0000259" key="10">
    <source>
        <dbReference type="Pfam" id="PF18913"/>
    </source>
</evidence>
<comment type="cofactor">
    <cofactor evidence="7">
        <name>Mg(2+)</name>
        <dbReference type="ChEBI" id="CHEBI:18420"/>
    </cofactor>
    <text evidence="7">Binds 2 magnesium ions per subunit.</text>
</comment>
<dbReference type="PIRSF" id="PIRSF000904">
    <property type="entry name" value="FBPtase_SBPase"/>
    <property type="match status" value="1"/>
</dbReference>
<evidence type="ECO:0000256" key="4">
    <source>
        <dbReference type="ARBA" id="ARBA00022801"/>
    </source>
</evidence>
<keyword evidence="3 7" id="KW-0963">Cytoplasm</keyword>
<dbReference type="EC" id="3.1.3.11" evidence="7"/>
<dbReference type="GO" id="GO:0042132">
    <property type="term" value="F:fructose 1,6-bisphosphate 1-phosphatase activity"/>
    <property type="evidence" value="ECO:0007669"/>
    <property type="project" value="UniProtKB-UniRule"/>
</dbReference>
<accession>A0A1H8V015</accession>
<dbReference type="AlphaFoldDB" id="A0A1H8V015"/>
<comment type="catalytic activity">
    <reaction evidence="1 7">
        <text>beta-D-fructose 1,6-bisphosphate + H2O = beta-D-fructose 6-phosphate + phosphate</text>
        <dbReference type="Rhea" id="RHEA:11064"/>
        <dbReference type="ChEBI" id="CHEBI:15377"/>
        <dbReference type="ChEBI" id="CHEBI:32966"/>
        <dbReference type="ChEBI" id="CHEBI:43474"/>
        <dbReference type="ChEBI" id="CHEBI:57634"/>
        <dbReference type="EC" id="3.1.3.11"/>
    </reaction>
</comment>
<dbReference type="GO" id="GO:0006000">
    <property type="term" value="P:fructose metabolic process"/>
    <property type="evidence" value="ECO:0007669"/>
    <property type="project" value="TreeGrafter"/>
</dbReference>
<evidence type="ECO:0000256" key="1">
    <source>
        <dbReference type="ARBA" id="ARBA00001273"/>
    </source>
</evidence>
<feature type="binding site" evidence="7">
    <location>
        <position position="235"/>
    </location>
    <ligand>
        <name>substrate</name>
    </ligand>
</feature>
<feature type="domain" description="Fructose-1-6-bisphosphatase class I N-terminal" evidence="9">
    <location>
        <begin position="37"/>
        <end position="156"/>
    </location>
</feature>
<dbReference type="InterPro" id="IPR044015">
    <property type="entry name" value="FBPase_C_dom"/>
</dbReference>
<dbReference type="OrthoDB" id="146513at2157"/>
<dbReference type="GO" id="GO:0005737">
    <property type="term" value="C:cytoplasm"/>
    <property type="evidence" value="ECO:0007669"/>
    <property type="project" value="UniProtKB-SubCell"/>
</dbReference>
<comment type="subcellular location">
    <subcellularLocation>
        <location evidence="7">Cytoplasm</location>
    </subcellularLocation>
</comment>
<dbReference type="Gene3D" id="3.30.540.10">
    <property type="entry name" value="Fructose-1,6-Bisphosphatase, subunit A, domain 1"/>
    <property type="match status" value="1"/>
</dbReference>
<comment type="subunit">
    <text evidence="7">Homotetramer.</text>
</comment>
<dbReference type="InterPro" id="IPR033391">
    <property type="entry name" value="FBPase_N"/>
</dbReference>
<feature type="binding site" evidence="7">
    <location>
        <position position="205"/>
    </location>
    <ligand>
        <name>substrate</name>
    </ligand>
</feature>
<keyword evidence="5 7" id="KW-0119">Carbohydrate metabolism</keyword>
<organism evidence="11 12">
    <name type="scientific">Halogranum amylolyticum</name>
    <dbReference type="NCBI Taxonomy" id="660520"/>
    <lineage>
        <taxon>Archaea</taxon>
        <taxon>Methanobacteriati</taxon>
        <taxon>Methanobacteriota</taxon>
        <taxon>Stenosarchaea group</taxon>
        <taxon>Halobacteria</taxon>
        <taxon>Halobacteriales</taxon>
        <taxon>Haloferacaceae</taxon>
    </lineage>
</organism>
<dbReference type="GO" id="GO:0005986">
    <property type="term" value="P:sucrose biosynthetic process"/>
    <property type="evidence" value="ECO:0007669"/>
    <property type="project" value="TreeGrafter"/>
</dbReference>
<dbReference type="Pfam" id="PF00316">
    <property type="entry name" value="FBPase"/>
    <property type="match status" value="1"/>
</dbReference>
<comment type="caution">
    <text evidence="7">Lacks conserved residue(s) required for the propagation of feature annotation.</text>
</comment>
<dbReference type="GO" id="GO:0006094">
    <property type="term" value="P:gluconeogenesis"/>
    <property type="evidence" value="ECO:0007669"/>
    <property type="project" value="UniProtKB-UniRule"/>
</dbReference>
<proteinExistence type="inferred from homology"/>
<evidence type="ECO:0000259" key="9">
    <source>
        <dbReference type="Pfam" id="PF00316"/>
    </source>
</evidence>
<evidence type="ECO:0000256" key="3">
    <source>
        <dbReference type="ARBA" id="ARBA00022490"/>
    </source>
</evidence>
<feature type="binding site" evidence="7">
    <location>
        <position position="98"/>
    </location>
    <ligand>
        <name>Mg(2+)</name>
        <dbReference type="ChEBI" id="CHEBI:18420"/>
        <label>2</label>
    </ligand>
</feature>
<sequence length="293" mass="31164">MSTHVDSHTDAVTEIFDTVAALAPDVREALPGRRTQNDETNPSGETQLAADAYADELFLEELGALDAVVGYASEERTKVVPTDDDGESGLSVAIDPLDGSSNLKSNNTMGTIVAVYDAPLPAAGADLVAAAYVLFGPITTMMAADANGVTEYLVDDGRREVLEEDVRLPDDPSVYGFGGRVPDWPTDFAGYVDDIEADESMKLRYGGAMIGDINQVLTYGGIFAYPALQSAPNGKLRLQFEGYPIGFIIETAGGSSSDGTKSLLNVEPTDLHQRVPVHVGTVALIEDMEEEIQ</sequence>
<dbReference type="GO" id="GO:0000287">
    <property type="term" value="F:magnesium ion binding"/>
    <property type="evidence" value="ECO:0007669"/>
    <property type="project" value="UniProtKB-UniRule"/>
</dbReference>
<feature type="binding site" evidence="7">
    <location>
        <position position="97"/>
    </location>
    <ligand>
        <name>Mg(2+)</name>
        <dbReference type="ChEBI" id="CHEBI:18420"/>
        <label>1</label>
    </ligand>
</feature>
<dbReference type="RefSeq" id="WP_089826633.1">
    <property type="nucleotide sequence ID" value="NZ_FODV01000013.1"/>
</dbReference>
<evidence type="ECO:0000256" key="2">
    <source>
        <dbReference type="ARBA" id="ARBA00010941"/>
    </source>
</evidence>
<keyword evidence="7" id="KW-0460">Magnesium</keyword>
<feature type="binding site" evidence="7">
    <location>
        <begin position="98"/>
        <end position="101"/>
    </location>
    <ligand>
        <name>substrate</name>
    </ligand>
</feature>
<feature type="binding site" evidence="7">
    <location>
        <position position="95"/>
    </location>
    <ligand>
        <name>Mg(2+)</name>
        <dbReference type="ChEBI" id="CHEBI:18420"/>
        <label>2</label>
    </ligand>
</feature>
<keyword evidence="12" id="KW-1185">Reference proteome</keyword>
<reference evidence="12" key="1">
    <citation type="submission" date="2016-10" db="EMBL/GenBank/DDBJ databases">
        <authorList>
            <person name="Varghese N."/>
            <person name="Submissions S."/>
        </authorList>
    </citation>
    <scope>NUCLEOTIDE SEQUENCE [LARGE SCALE GENOMIC DNA]</scope>
    <source>
        <strain evidence="12">CGMCC 1.10121</strain>
    </source>
</reference>
<dbReference type="InterPro" id="IPR000146">
    <property type="entry name" value="FBPase_class-1"/>
</dbReference>
<dbReference type="GO" id="GO:0030388">
    <property type="term" value="P:fructose 1,6-bisphosphate metabolic process"/>
    <property type="evidence" value="ECO:0007669"/>
    <property type="project" value="TreeGrafter"/>
</dbReference>
<feature type="binding site" evidence="7">
    <location>
        <position position="241"/>
    </location>
    <ligand>
        <name>Mg(2+)</name>
        <dbReference type="ChEBI" id="CHEBI:18420"/>
        <label>2</label>
    </ligand>
</feature>
<dbReference type="HAMAP" id="MF_01855">
    <property type="entry name" value="FBPase_class1"/>
    <property type="match status" value="1"/>
</dbReference>
<name>A0A1H8V015_9EURY</name>
<dbReference type="GO" id="GO:0006002">
    <property type="term" value="P:fructose 6-phosphate metabolic process"/>
    <property type="evidence" value="ECO:0007669"/>
    <property type="project" value="TreeGrafter"/>
</dbReference>
<dbReference type="Pfam" id="PF18913">
    <property type="entry name" value="FBPase_C"/>
    <property type="match status" value="1"/>
</dbReference>
<dbReference type="InterPro" id="IPR028343">
    <property type="entry name" value="FBPtase"/>
</dbReference>
<feature type="domain" description="Fructose-1-6-bisphosphatase class 1 C-terminal" evidence="10">
    <location>
        <begin position="168"/>
        <end position="290"/>
    </location>
</feature>
<feature type="binding site" evidence="7">
    <location>
        <position position="74"/>
    </location>
    <ligand>
        <name>Mg(2+)</name>
        <dbReference type="ChEBI" id="CHEBI:18420"/>
        <label>1</label>
    </ligand>
</feature>
<evidence type="ECO:0000313" key="12">
    <source>
        <dbReference type="Proteomes" id="UP000199126"/>
    </source>
</evidence>
<protein>
    <recommendedName>
        <fullName evidence="7">Fructose-1,6-bisphosphatase class 1</fullName>
        <shortName evidence="7">FBPase class 1</shortName>
        <ecNumber evidence="7">3.1.3.11</ecNumber>
    </recommendedName>
    <alternativeName>
        <fullName evidence="7">D-fructose-1,6-bisphosphate 1-phosphohydrolase class 1</fullName>
    </alternativeName>
</protein>
<dbReference type="PRINTS" id="PR00115">
    <property type="entry name" value="F16BPHPHTASE"/>
</dbReference>
<keyword evidence="7" id="KW-0479">Metal-binding</keyword>
<evidence type="ECO:0000256" key="5">
    <source>
        <dbReference type="ARBA" id="ARBA00023277"/>
    </source>
</evidence>
<dbReference type="Gene3D" id="3.40.190.80">
    <property type="match status" value="1"/>
</dbReference>
<dbReference type="EMBL" id="FODV01000013">
    <property type="protein sequence ID" value="SEP08158.1"/>
    <property type="molecule type" value="Genomic_DNA"/>
</dbReference>
<keyword evidence="4 7" id="KW-0378">Hydrolase</keyword>
<gene>
    <name evidence="7" type="primary">fbp</name>
    <name evidence="11" type="ORF">SAMN04487948_11352</name>
</gene>
<dbReference type="Proteomes" id="UP000199126">
    <property type="component" value="Unassembled WGS sequence"/>
</dbReference>
<comment type="pathway">
    <text evidence="6">Carbohydrate biosynthesis.</text>
</comment>
<evidence type="ECO:0000313" key="11">
    <source>
        <dbReference type="EMBL" id="SEP08158.1"/>
    </source>
</evidence>
<evidence type="ECO:0000256" key="6">
    <source>
        <dbReference type="ARBA" id="ARBA00024331"/>
    </source>
</evidence>
<dbReference type="SUPFAM" id="SSF56655">
    <property type="entry name" value="Carbohydrate phosphatase"/>
    <property type="match status" value="1"/>
</dbReference>
<dbReference type="PANTHER" id="PTHR11556:SF35">
    <property type="entry name" value="SEDOHEPTULOSE-1,7-BISPHOSPHATASE, CHLOROPLASTIC"/>
    <property type="match status" value="1"/>
</dbReference>
<feature type="binding site" evidence="7">
    <location>
        <position position="95"/>
    </location>
    <ligand>
        <name>Mg(2+)</name>
        <dbReference type="ChEBI" id="CHEBI:18420"/>
        <label>1</label>
    </ligand>
</feature>
<dbReference type="NCBIfam" id="NF006786">
    <property type="entry name" value="PRK09293.3-3"/>
    <property type="match status" value="1"/>
</dbReference>
<dbReference type="PANTHER" id="PTHR11556">
    <property type="entry name" value="FRUCTOSE-1,6-BISPHOSPHATASE-RELATED"/>
    <property type="match status" value="1"/>
</dbReference>
<evidence type="ECO:0000256" key="7">
    <source>
        <dbReference type="HAMAP-Rule" id="MF_01855"/>
    </source>
</evidence>
<comment type="similarity">
    <text evidence="2 7 8">Belongs to the FBPase class 1 family.</text>
</comment>